<keyword evidence="3" id="KW-1185">Reference proteome</keyword>
<comment type="caution">
    <text evidence="2">The sequence shown here is derived from an EMBL/GenBank/DDBJ whole genome shotgun (WGS) entry which is preliminary data.</text>
</comment>
<reference evidence="2" key="1">
    <citation type="submission" date="2021-05" db="EMBL/GenBank/DDBJ databases">
        <authorList>
            <person name="Tigano A."/>
        </authorList>
    </citation>
    <scope>NUCLEOTIDE SEQUENCE</scope>
</reference>
<proteinExistence type="predicted"/>
<organism evidence="2 3">
    <name type="scientific">Menidia menidia</name>
    <name type="common">Atlantic silverside</name>
    <dbReference type="NCBI Taxonomy" id="238744"/>
    <lineage>
        <taxon>Eukaryota</taxon>
        <taxon>Metazoa</taxon>
        <taxon>Chordata</taxon>
        <taxon>Craniata</taxon>
        <taxon>Vertebrata</taxon>
        <taxon>Euteleostomi</taxon>
        <taxon>Actinopterygii</taxon>
        <taxon>Neopterygii</taxon>
        <taxon>Teleostei</taxon>
        <taxon>Neoteleostei</taxon>
        <taxon>Acanthomorphata</taxon>
        <taxon>Ovalentaria</taxon>
        <taxon>Atherinomorphae</taxon>
        <taxon>Atheriniformes</taxon>
        <taxon>Atherinopsidae</taxon>
        <taxon>Menidiinae</taxon>
        <taxon>Menidia</taxon>
    </lineage>
</organism>
<feature type="region of interest" description="Disordered" evidence="1">
    <location>
        <begin position="462"/>
        <end position="492"/>
    </location>
</feature>
<sequence>MRCTNGQLDAGKISAGAPVKAGIFTFIPSVRTLPVKSLLAEEDKFEAFTGISDKDVAVSHERTAEGNMSDGHIFKAKINFIKDIMERGPQNTGPLETKPKWKPPENHVSPTQTNASPSGRAQSENTPNRTGTGTVTMETAVDQHWGNSRRQSHDTSGRAEVILGCFLDKANAPDDRTSPVNSADMFSTPASSRESILSEGSDKKSWVAMQHSSVTSPASFSRTVSPCSSVRSGVFSPAVVQVRKHFLAPGSSLLHDPQTCFSSCDSLSSSACPLTPPPRHRPPLTRLSLLTAILRKGRLPVLSPALHRPYTPCWPVNPVTLSFCNACSAASSVASIPLEFSSRFSSSASIDQQNQVYGDASNCITPTPAVEAGKNKETRHHTQATRCKALICSDSEPRQERVISPPPKKSNMLFRTHLPLFSNLKSVSSPNHEKPDSPQHGYISKVPELNSSDTRVLLQDHADNNVKKPISQSSQSINEPDTSVPPKWTSQSSLSRLNLLSQKLRSPPVAPPLLRPSQSHGAVSSACSDTAWPLRPLQNNTWVGGWESERSCAVSRSCTPSQGSQKAHCLSPSRYTPIAFSGWPSPSSTPTPTPSPAPPLRDFTPSPSRSLCSTPLSRPGSGMSDWSDREGKKAKTYRIKLGYKSLAAIPTNNLLLEQQVIDEQVDKDQSNCNPLKRCVKDTHEEMCSPAQFHQRSQELCAAIDEILANSVPASMLFYFFILYLQLGKSSLQKSLGRETKYASVCSLHPTPSKERKLMDPHKTKPGVIRPMTAIPRLNAEAEDEYLPNSFRQFVKQNLPDRKKVENVGVEESQTDVYTNKKGKILSNKRKSDRSGSFPACELHIKEPDEQISHLGKGSSSCFSATEKRMETYETHI</sequence>
<evidence type="ECO:0000313" key="3">
    <source>
        <dbReference type="Proteomes" id="UP000677803"/>
    </source>
</evidence>
<protein>
    <submittedName>
        <fullName evidence="2">(Atlantic silverside) hypothetical protein</fullName>
    </submittedName>
</protein>
<evidence type="ECO:0000256" key="1">
    <source>
        <dbReference type="SAM" id="MobiDB-lite"/>
    </source>
</evidence>
<feature type="region of interest" description="Disordered" evidence="1">
    <location>
        <begin position="174"/>
        <end position="194"/>
    </location>
</feature>
<feature type="compositionally biased region" description="Polar residues" evidence="1">
    <location>
        <begin position="470"/>
        <end position="481"/>
    </location>
</feature>
<accession>A0A8S4C0G6</accession>
<feature type="compositionally biased region" description="Pro residues" evidence="1">
    <location>
        <begin position="587"/>
        <end position="599"/>
    </location>
</feature>
<feature type="region of interest" description="Disordered" evidence="1">
    <location>
        <begin position="87"/>
        <end position="134"/>
    </location>
</feature>
<feature type="compositionally biased region" description="Polar residues" evidence="1">
    <location>
        <begin position="178"/>
        <end position="194"/>
    </location>
</feature>
<gene>
    <name evidence="2" type="ORF">MMEN_LOCUS20710</name>
</gene>
<evidence type="ECO:0000313" key="2">
    <source>
        <dbReference type="EMBL" id="CAG6017426.1"/>
    </source>
</evidence>
<dbReference type="EMBL" id="CAJRST010039999">
    <property type="protein sequence ID" value="CAG6017426.1"/>
    <property type="molecule type" value="Genomic_DNA"/>
</dbReference>
<feature type="compositionally biased region" description="Polar residues" evidence="1">
    <location>
        <begin position="605"/>
        <end position="616"/>
    </location>
</feature>
<name>A0A8S4C0G6_9TELE</name>
<feature type="compositionally biased region" description="Polar residues" evidence="1">
    <location>
        <begin position="108"/>
        <end position="134"/>
    </location>
</feature>
<dbReference type="AlphaFoldDB" id="A0A8S4C0G6"/>
<dbReference type="PANTHER" id="PTHR31514">
    <property type="entry name" value="MUSCULAR LMNA-INTERACTING PROTEIN MLIP"/>
    <property type="match status" value="1"/>
</dbReference>
<dbReference type="OrthoDB" id="9907594at2759"/>
<feature type="region of interest" description="Disordered" evidence="1">
    <location>
        <begin position="580"/>
        <end position="629"/>
    </location>
</feature>
<dbReference type="Pfam" id="PF15274">
    <property type="entry name" value="MLIP"/>
    <property type="match status" value="1"/>
</dbReference>
<dbReference type="PANTHER" id="PTHR31514:SF1">
    <property type="entry name" value="MUSCULAR LMNA-INTERACTING PROTEIN"/>
    <property type="match status" value="1"/>
</dbReference>
<feature type="region of interest" description="Disordered" evidence="1">
    <location>
        <begin position="425"/>
        <end position="446"/>
    </location>
</feature>
<dbReference type="Proteomes" id="UP000677803">
    <property type="component" value="Unassembled WGS sequence"/>
</dbReference>
<dbReference type="InterPro" id="IPR029331">
    <property type="entry name" value="MLIP"/>
</dbReference>